<feature type="compositionally biased region" description="Basic and acidic residues" evidence="1">
    <location>
        <begin position="345"/>
        <end position="358"/>
    </location>
</feature>
<dbReference type="VEuPathDB" id="FungiDB:UMAG_10413"/>
<keyword evidence="2" id="KW-0812">Transmembrane</keyword>
<organism evidence="3 4">
    <name type="scientific">Mycosarcoma maydis</name>
    <name type="common">Corn smut fungus</name>
    <name type="synonym">Ustilago maydis</name>
    <dbReference type="NCBI Taxonomy" id="5270"/>
    <lineage>
        <taxon>Eukaryota</taxon>
        <taxon>Fungi</taxon>
        <taxon>Dikarya</taxon>
        <taxon>Basidiomycota</taxon>
        <taxon>Ustilaginomycotina</taxon>
        <taxon>Ustilaginomycetes</taxon>
        <taxon>Ustilaginales</taxon>
        <taxon>Ustilaginaceae</taxon>
        <taxon>Mycosarcoma</taxon>
    </lineage>
</organism>
<reference evidence="3 4" key="1">
    <citation type="journal article" date="2006" name="Nature">
        <title>Insights from the genome of the biotrophic fungal plant pathogen Ustilago maydis.</title>
        <authorList>
            <person name="Kamper J."/>
            <person name="Kahmann R."/>
            <person name="Bolker M."/>
            <person name="Ma L.J."/>
            <person name="Brefort T."/>
            <person name="Saville B.J."/>
            <person name="Banuett F."/>
            <person name="Kronstad J.W."/>
            <person name="Gold S.E."/>
            <person name="Muller O."/>
            <person name="Perlin M.H."/>
            <person name="Wosten H.A."/>
            <person name="de Vries R."/>
            <person name="Ruiz-Herrera J."/>
            <person name="Reynaga-Pena C.G."/>
            <person name="Snetselaar K."/>
            <person name="McCann M."/>
            <person name="Perez-Martin J."/>
            <person name="Feldbrugge M."/>
            <person name="Basse C.W."/>
            <person name="Steinberg G."/>
            <person name="Ibeas J.I."/>
            <person name="Holloman W."/>
            <person name="Guzman P."/>
            <person name="Farman M."/>
            <person name="Stajich J.E."/>
            <person name="Sentandreu R."/>
            <person name="Gonzalez-Prieto J.M."/>
            <person name="Kennell J.C."/>
            <person name="Molina L."/>
            <person name="Schirawski J."/>
            <person name="Mendoza-Mendoza A."/>
            <person name="Greilinger D."/>
            <person name="Munch K."/>
            <person name="Rossel N."/>
            <person name="Scherer M."/>
            <person name="Vranes M."/>
            <person name="Ladendorf O."/>
            <person name="Vincon V."/>
            <person name="Fuchs U."/>
            <person name="Sandrock B."/>
            <person name="Meng S."/>
            <person name="Ho E.C."/>
            <person name="Cahill M.J."/>
            <person name="Boyce K.J."/>
            <person name="Klose J."/>
            <person name="Klosterman S.J."/>
            <person name="Deelstra H.J."/>
            <person name="Ortiz-Castellanos L."/>
            <person name="Li W."/>
            <person name="Sanchez-Alonso P."/>
            <person name="Schreier P.H."/>
            <person name="Hauser-Hahn I."/>
            <person name="Vaupel M."/>
            <person name="Koopmann E."/>
            <person name="Friedrich G."/>
            <person name="Voss H."/>
            <person name="Schluter T."/>
            <person name="Margolis J."/>
            <person name="Platt D."/>
            <person name="Swimmer C."/>
            <person name="Gnirke A."/>
            <person name="Chen F."/>
            <person name="Vysotskaia V."/>
            <person name="Mannhaupt G."/>
            <person name="Guldener U."/>
            <person name="Munsterkotter M."/>
            <person name="Haase D."/>
            <person name="Oesterheld M."/>
            <person name="Mewes H.W."/>
            <person name="Mauceli E.W."/>
            <person name="DeCaprio D."/>
            <person name="Wade C.M."/>
            <person name="Butler J."/>
            <person name="Young S."/>
            <person name="Jaffe D.B."/>
            <person name="Calvo S."/>
            <person name="Nusbaum C."/>
            <person name="Galagan J."/>
            <person name="Birren B.W."/>
        </authorList>
    </citation>
    <scope>NUCLEOTIDE SEQUENCE [LARGE SCALE GENOMIC DNA]</scope>
    <source>
        <strain evidence="4">DSM 14603 / FGSC 9021 / UM521</strain>
    </source>
</reference>
<feature type="compositionally biased region" description="Basic and acidic residues" evidence="1">
    <location>
        <begin position="287"/>
        <end position="330"/>
    </location>
</feature>
<protein>
    <submittedName>
        <fullName evidence="3">Uncharacterized protein</fullName>
    </submittedName>
</protein>
<dbReference type="eggNOG" id="ENOG502TFZ5">
    <property type="taxonomic scope" value="Eukaryota"/>
</dbReference>
<keyword evidence="2" id="KW-1133">Transmembrane helix</keyword>
<gene>
    <name evidence="3" type="ORF">UMAG_10413</name>
</gene>
<dbReference type="InParanoid" id="A0A0D1DYW8"/>
<feature type="transmembrane region" description="Helical" evidence="2">
    <location>
        <begin position="121"/>
        <end position="145"/>
    </location>
</feature>
<dbReference type="EMBL" id="CM003151">
    <property type="protein sequence ID" value="KIS67745.1"/>
    <property type="molecule type" value="Genomic_DNA"/>
</dbReference>
<name>A0A0D1DYW8_MYCMD</name>
<keyword evidence="2" id="KW-0472">Membrane</keyword>
<proteinExistence type="predicted"/>
<feature type="transmembrane region" description="Helical" evidence="2">
    <location>
        <begin position="16"/>
        <end position="39"/>
    </location>
</feature>
<feature type="transmembrane region" description="Helical" evidence="2">
    <location>
        <begin position="90"/>
        <end position="109"/>
    </location>
</feature>
<dbReference type="Proteomes" id="UP000000561">
    <property type="component" value="Chromosome 12"/>
</dbReference>
<sequence length="358" mass="39448">MSALPSPTLSTIDTHATAILIGIVIGEMLSFITLDVRLVKNMFLKRQVRAMPLAYLTTRYVMTIGIFGLAWITIPIVSSNHAHGESALHWLRSIALPLVFTSTSAILGFRAMILHFERPRLISYTIWTLLVSEFVGSVTVFYLAADARFSAQQEASSISIPISISPVWICVPLVIALIIDLIFTLIVVVPILHADNPRGDVLRMLLSDATFFGVFSIMVKVIAVALTVQFANKGGNPYLPIRMQTAASAIFACRIFRSQESFLSSWSERKAQPSLALVELEQTDAVAEARGKKTDDPERRGESVDGQEEGNHLAEGAQEKQEKVDKEKKGGPTVTTQECISEATLNHRCDDNQADHRI</sequence>
<dbReference type="RefSeq" id="XP_011390765.1">
    <property type="nucleotide sequence ID" value="XM_011392463.1"/>
</dbReference>
<evidence type="ECO:0000313" key="3">
    <source>
        <dbReference type="EMBL" id="KIS67745.1"/>
    </source>
</evidence>
<evidence type="ECO:0000313" key="4">
    <source>
        <dbReference type="Proteomes" id="UP000000561"/>
    </source>
</evidence>
<keyword evidence="4" id="KW-1185">Reference proteome</keyword>
<dbReference type="KEGG" id="uma:UMAG_10413"/>
<accession>A0A0D1DYW8</accession>
<evidence type="ECO:0000256" key="2">
    <source>
        <dbReference type="SAM" id="Phobius"/>
    </source>
</evidence>
<feature type="region of interest" description="Disordered" evidence="1">
    <location>
        <begin position="286"/>
        <end position="358"/>
    </location>
</feature>
<feature type="transmembrane region" description="Helical" evidence="2">
    <location>
        <begin position="204"/>
        <end position="226"/>
    </location>
</feature>
<feature type="transmembrane region" description="Helical" evidence="2">
    <location>
        <begin position="165"/>
        <end position="192"/>
    </location>
</feature>
<evidence type="ECO:0000256" key="1">
    <source>
        <dbReference type="SAM" id="MobiDB-lite"/>
    </source>
</evidence>
<dbReference type="AlphaFoldDB" id="A0A0D1DYW8"/>
<dbReference type="GeneID" id="23566450"/>
<dbReference type="OrthoDB" id="2554663at2759"/>
<feature type="transmembrane region" description="Helical" evidence="2">
    <location>
        <begin position="60"/>
        <end position="78"/>
    </location>
</feature>